<comment type="similarity">
    <text evidence="1 6">Belongs to the XseB family.</text>
</comment>
<dbReference type="Gene3D" id="1.10.287.1040">
    <property type="entry name" value="Exonuclease VII, small subunit"/>
    <property type="match status" value="1"/>
</dbReference>
<feature type="coiled-coil region" evidence="7">
    <location>
        <begin position="9"/>
        <end position="64"/>
    </location>
</feature>
<dbReference type="HAMAP" id="MF_00337">
    <property type="entry name" value="Exonuc_7_S"/>
    <property type="match status" value="1"/>
</dbReference>
<dbReference type="InterPro" id="IPR037004">
    <property type="entry name" value="Exonuc_VII_ssu_sf"/>
</dbReference>
<dbReference type="EMBL" id="BHGK01000001">
    <property type="protein sequence ID" value="GCA65737.1"/>
    <property type="molecule type" value="Genomic_DNA"/>
</dbReference>
<comment type="catalytic activity">
    <reaction evidence="6">
        <text>Exonucleolytic cleavage in either 5'- to 3'- or 3'- to 5'-direction to yield nucleoside 5'-phosphates.</text>
        <dbReference type="EC" id="3.1.11.6"/>
    </reaction>
</comment>
<dbReference type="EC" id="3.1.11.6" evidence="6"/>
<dbReference type="PANTHER" id="PTHR34137:SF1">
    <property type="entry name" value="EXODEOXYRIBONUCLEASE 7 SMALL SUBUNIT"/>
    <property type="match status" value="1"/>
</dbReference>
<comment type="function">
    <text evidence="6">Bidirectionally degrades single-stranded DNA into large acid-insoluble oligonucleotides, which are then degraded further into small acid-soluble oligonucleotides.</text>
</comment>
<dbReference type="GO" id="GO:0005829">
    <property type="term" value="C:cytosol"/>
    <property type="evidence" value="ECO:0007669"/>
    <property type="project" value="TreeGrafter"/>
</dbReference>
<name>A0A391NXV4_9FIRM</name>
<reference evidence="9" key="1">
    <citation type="submission" date="2018-09" db="EMBL/GenBank/DDBJ databases">
        <title>Draft Genome Sequence of Mediterraneibacter sp. KCTC 15684.</title>
        <authorList>
            <person name="Kim J.S."/>
            <person name="Han K.I."/>
            <person name="Suh M.K."/>
            <person name="Lee K.C."/>
            <person name="Eom M.K."/>
            <person name="Lee J.H."/>
            <person name="Park S.H."/>
            <person name="Kang S.W."/>
            <person name="Park J.E."/>
            <person name="Oh B.S."/>
            <person name="Yu S.Y."/>
            <person name="Choi S.H."/>
            <person name="Lee D.H."/>
            <person name="Yoon H."/>
            <person name="Kim B."/>
            <person name="Yang S.J."/>
            <person name="Lee J.S."/>
        </authorList>
    </citation>
    <scope>NUCLEOTIDE SEQUENCE [LARGE SCALE GENOMIC DNA]</scope>
    <source>
        <strain evidence="9">KCTC 15684</strain>
    </source>
</reference>
<organism evidence="8 9">
    <name type="scientific">Mediterraneibacter butyricigenes</name>
    <dbReference type="NCBI Taxonomy" id="2316025"/>
    <lineage>
        <taxon>Bacteria</taxon>
        <taxon>Bacillati</taxon>
        <taxon>Bacillota</taxon>
        <taxon>Clostridia</taxon>
        <taxon>Lachnospirales</taxon>
        <taxon>Lachnospiraceae</taxon>
        <taxon>Mediterraneibacter</taxon>
    </lineage>
</organism>
<evidence type="ECO:0000256" key="3">
    <source>
        <dbReference type="ARBA" id="ARBA00022722"/>
    </source>
</evidence>
<evidence type="ECO:0000313" key="8">
    <source>
        <dbReference type="EMBL" id="GCA65737.1"/>
    </source>
</evidence>
<dbReference type="Proteomes" id="UP000265643">
    <property type="component" value="Unassembled WGS sequence"/>
</dbReference>
<evidence type="ECO:0000256" key="4">
    <source>
        <dbReference type="ARBA" id="ARBA00022801"/>
    </source>
</evidence>
<keyword evidence="9" id="KW-1185">Reference proteome</keyword>
<dbReference type="PIRSF" id="PIRSF006488">
    <property type="entry name" value="Exonuc_VII_S"/>
    <property type="match status" value="1"/>
</dbReference>
<dbReference type="Pfam" id="PF02609">
    <property type="entry name" value="Exonuc_VII_S"/>
    <property type="match status" value="1"/>
</dbReference>
<dbReference type="GO" id="GO:0006308">
    <property type="term" value="P:DNA catabolic process"/>
    <property type="evidence" value="ECO:0007669"/>
    <property type="project" value="UniProtKB-UniRule"/>
</dbReference>
<evidence type="ECO:0000256" key="2">
    <source>
        <dbReference type="ARBA" id="ARBA00022490"/>
    </source>
</evidence>
<keyword evidence="5 6" id="KW-0269">Exonuclease</keyword>
<keyword evidence="3 6" id="KW-0540">Nuclease</keyword>
<dbReference type="GO" id="GO:0008855">
    <property type="term" value="F:exodeoxyribonuclease VII activity"/>
    <property type="evidence" value="ECO:0007669"/>
    <property type="project" value="UniProtKB-UniRule"/>
</dbReference>
<keyword evidence="2 6" id="KW-0963">Cytoplasm</keyword>
<protein>
    <recommendedName>
        <fullName evidence="6">Exodeoxyribonuclease 7 small subunit</fullName>
        <ecNumber evidence="6">3.1.11.6</ecNumber>
    </recommendedName>
    <alternativeName>
        <fullName evidence="6">Exodeoxyribonuclease VII small subunit</fullName>
        <shortName evidence="6">Exonuclease VII small subunit</shortName>
    </alternativeName>
</protein>
<evidence type="ECO:0000256" key="6">
    <source>
        <dbReference type="HAMAP-Rule" id="MF_00337"/>
    </source>
</evidence>
<dbReference type="SUPFAM" id="SSF116842">
    <property type="entry name" value="XseB-like"/>
    <property type="match status" value="1"/>
</dbReference>
<comment type="caution">
    <text evidence="8">The sequence shown here is derived from an EMBL/GenBank/DDBJ whole genome shotgun (WGS) entry which is preliminary data.</text>
</comment>
<keyword evidence="7" id="KW-0175">Coiled coil</keyword>
<comment type="subunit">
    <text evidence="6">Heterooligomer composed of large and small subunits.</text>
</comment>
<dbReference type="InterPro" id="IPR003761">
    <property type="entry name" value="Exonuc_VII_S"/>
</dbReference>
<evidence type="ECO:0000256" key="5">
    <source>
        <dbReference type="ARBA" id="ARBA00022839"/>
    </source>
</evidence>
<evidence type="ECO:0000256" key="7">
    <source>
        <dbReference type="SAM" id="Coils"/>
    </source>
</evidence>
<dbReference type="RefSeq" id="WP_117602108.1">
    <property type="nucleotide sequence ID" value="NZ_BHGK01000001.1"/>
</dbReference>
<keyword evidence="4 6" id="KW-0378">Hydrolase</keyword>
<proteinExistence type="inferred from homology"/>
<evidence type="ECO:0000313" key="9">
    <source>
        <dbReference type="Proteomes" id="UP000265643"/>
    </source>
</evidence>
<dbReference type="GO" id="GO:0009318">
    <property type="term" value="C:exodeoxyribonuclease VII complex"/>
    <property type="evidence" value="ECO:0007669"/>
    <property type="project" value="UniProtKB-UniRule"/>
</dbReference>
<dbReference type="PANTHER" id="PTHR34137">
    <property type="entry name" value="EXODEOXYRIBONUCLEASE 7 SMALL SUBUNIT"/>
    <property type="match status" value="1"/>
</dbReference>
<accession>A0A391NXV4</accession>
<evidence type="ECO:0000256" key="1">
    <source>
        <dbReference type="ARBA" id="ARBA00009998"/>
    </source>
</evidence>
<gene>
    <name evidence="6" type="primary">xseB</name>
    <name evidence="8" type="ORF">KGMB01110_01730</name>
</gene>
<dbReference type="NCBIfam" id="TIGR01280">
    <property type="entry name" value="xseB"/>
    <property type="match status" value="1"/>
</dbReference>
<dbReference type="AlphaFoldDB" id="A0A391NXV4"/>
<sequence>METEKEPELEELFEQLEEVTGKMEEKDTSLEESFALYQKGMELLKTCKDKIDRIEKKVQILDENGETHEF</sequence>
<comment type="subcellular location">
    <subcellularLocation>
        <location evidence="6">Cytoplasm</location>
    </subcellularLocation>
</comment>